<dbReference type="InterPro" id="IPR004993">
    <property type="entry name" value="GH3"/>
</dbReference>
<feature type="domain" description="GH3 middle" evidence="1">
    <location>
        <begin position="349"/>
        <end position="419"/>
    </location>
</feature>
<dbReference type="GO" id="GO:0016881">
    <property type="term" value="F:acid-amino acid ligase activity"/>
    <property type="evidence" value="ECO:0007669"/>
    <property type="project" value="TreeGrafter"/>
</dbReference>
<evidence type="ECO:0000313" key="4">
    <source>
        <dbReference type="Proteomes" id="UP000320496"/>
    </source>
</evidence>
<feature type="domain" description="GH3 C-terminal" evidence="2">
    <location>
        <begin position="435"/>
        <end position="545"/>
    </location>
</feature>
<dbReference type="EMBL" id="CP036275">
    <property type="protein sequence ID" value="QDU37427.1"/>
    <property type="molecule type" value="Genomic_DNA"/>
</dbReference>
<dbReference type="InterPro" id="IPR055378">
    <property type="entry name" value="GH3_C"/>
</dbReference>
<dbReference type="KEGG" id="mri:Mal4_17390"/>
<dbReference type="Pfam" id="PF03321">
    <property type="entry name" value="GH3"/>
    <property type="match status" value="1"/>
</dbReference>
<evidence type="ECO:0000259" key="2">
    <source>
        <dbReference type="Pfam" id="PF23572"/>
    </source>
</evidence>
<keyword evidence="4" id="KW-1185">Reference proteome</keyword>
<evidence type="ECO:0000313" key="3">
    <source>
        <dbReference type="EMBL" id="QDU37427.1"/>
    </source>
</evidence>
<dbReference type="PANTHER" id="PTHR31901">
    <property type="entry name" value="GH3 DOMAIN-CONTAINING PROTEIN"/>
    <property type="match status" value="1"/>
</dbReference>
<dbReference type="OrthoDB" id="614636at2"/>
<dbReference type="InterPro" id="IPR055377">
    <property type="entry name" value="GH3_M"/>
</dbReference>
<proteinExistence type="predicted"/>
<organism evidence="3 4">
    <name type="scientific">Maioricimonas rarisocia</name>
    <dbReference type="NCBI Taxonomy" id="2528026"/>
    <lineage>
        <taxon>Bacteria</taxon>
        <taxon>Pseudomonadati</taxon>
        <taxon>Planctomycetota</taxon>
        <taxon>Planctomycetia</taxon>
        <taxon>Planctomycetales</taxon>
        <taxon>Planctomycetaceae</taxon>
        <taxon>Maioricimonas</taxon>
    </lineage>
</organism>
<evidence type="ECO:0000259" key="1">
    <source>
        <dbReference type="Pfam" id="PF23571"/>
    </source>
</evidence>
<reference evidence="3 4" key="1">
    <citation type="submission" date="2019-02" db="EMBL/GenBank/DDBJ databases">
        <title>Deep-cultivation of Planctomycetes and their phenomic and genomic characterization uncovers novel biology.</title>
        <authorList>
            <person name="Wiegand S."/>
            <person name="Jogler M."/>
            <person name="Boedeker C."/>
            <person name="Pinto D."/>
            <person name="Vollmers J."/>
            <person name="Rivas-Marin E."/>
            <person name="Kohn T."/>
            <person name="Peeters S.H."/>
            <person name="Heuer A."/>
            <person name="Rast P."/>
            <person name="Oberbeckmann S."/>
            <person name="Bunk B."/>
            <person name="Jeske O."/>
            <person name="Meyerdierks A."/>
            <person name="Storesund J.E."/>
            <person name="Kallscheuer N."/>
            <person name="Luecker S."/>
            <person name="Lage O.M."/>
            <person name="Pohl T."/>
            <person name="Merkel B.J."/>
            <person name="Hornburger P."/>
            <person name="Mueller R.-W."/>
            <person name="Bruemmer F."/>
            <person name="Labrenz M."/>
            <person name="Spormann A.M."/>
            <person name="Op den Camp H."/>
            <person name="Overmann J."/>
            <person name="Amann R."/>
            <person name="Jetten M.S.M."/>
            <person name="Mascher T."/>
            <person name="Medema M.H."/>
            <person name="Devos D.P."/>
            <person name="Kaster A.-K."/>
            <person name="Ovreas L."/>
            <person name="Rohde M."/>
            <person name="Galperin M.Y."/>
            <person name="Jogler C."/>
        </authorList>
    </citation>
    <scope>NUCLEOTIDE SEQUENCE [LARGE SCALE GENOMIC DNA]</scope>
    <source>
        <strain evidence="3 4">Mal4</strain>
    </source>
</reference>
<dbReference type="AlphaFoldDB" id="A0A517Z4S4"/>
<dbReference type="RefSeq" id="WP_145368248.1">
    <property type="nucleotide sequence ID" value="NZ_CP036275.1"/>
</dbReference>
<sequence>MFRHLRYACGAPVRYRMLRQAQAFASATIDCRTSQRNVLAELLKLNAGSRFSRDFGLDRVATVDDFRRALPVANYERARPYIEDLKRGESSALLGPGNPLLMFSLTSGTTSDSKFIPITGRFLRDYRRGWQIWGIRAYTAHRRLQLLQMVQLASDHDKFRTPSGTPCGNISGLVQQMQCFTVRSYYSIPPQVVKVGDPEAKYYAALRFALADRHIGLLMTANPSTLVHLAQLADRHKESLIRDIHDGTLSRFEDAAGPAALQLARKARRRQRSRAKELDRIVQQSGRLLPRDAWPHLNLLAVWLGGSAGAYRHRVREFYGDVPCRDHGLSASEGRMTIPLEDETSSGVLDVTTHFFEFIPEAEIDSDDPTVLEAHELEEGQNYFILLTTASGLYRYDIHDVVRCTGFAGTTPMLEFLHKGAHIASVTGEKLTESQVARAVADSASGLRAPLGLFTLAPVWGDPPHYRLMTELDPGTQEEDLREVVETIDGRLRDLNCEYREKQETGRLGGMQLTPLPPGTWERYARQRQAGPGGSVEQYKHPALSPKMTFHDEVIDRFAAPPVAVETAGRQSV</sequence>
<protein>
    <submittedName>
        <fullName evidence="3">GH3 auxin-responsive promoter</fullName>
    </submittedName>
</protein>
<name>A0A517Z4S4_9PLAN</name>
<dbReference type="GO" id="GO:0005737">
    <property type="term" value="C:cytoplasm"/>
    <property type="evidence" value="ECO:0007669"/>
    <property type="project" value="TreeGrafter"/>
</dbReference>
<dbReference type="Proteomes" id="UP000320496">
    <property type="component" value="Chromosome"/>
</dbReference>
<dbReference type="PANTHER" id="PTHR31901:SF9">
    <property type="entry name" value="GH3 DOMAIN-CONTAINING PROTEIN"/>
    <property type="match status" value="1"/>
</dbReference>
<dbReference type="Pfam" id="PF23572">
    <property type="entry name" value="GH3_C"/>
    <property type="match status" value="1"/>
</dbReference>
<accession>A0A517Z4S4</accession>
<dbReference type="Pfam" id="PF23571">
    <property type="entry name" value="GH3_M"/>
    <property type="match status" value="1"/>
</dbReference>
<gene>
    <name evidence="3" type="ORF">Mal4_17390</name>
</gene>